<dbReference type="OrthoDB" id="10532934at2759"/>
<protein>
    <submittedName>
        <fullName evidence="1">Uncharacterized protein</fullName>
    </submittedName>
</protein>
<accession>A0A0L6VCJ5</accession>
<sequence length="76" mass="8774">MSWYPCDPIYNSPKPRTHEYPTGNQYVWAFGHLALTTTLEAEWELCSTFVNVVTPMLLFKLYTHCGYSVPENTAQI</sequence>
<gene>
    <name evidence="1" type="ORF">VP01_1957g1</name>
</gene>
<dbReference type="EMBL" id="LAVV01006789">
    <property type="protein sequence ID" value="KNZ58302.1"/>
    <property type="molecule type" value="Genomic_DNA"/>
</dbReference>
<evidence type="ECO:0000313" key="2">
    <source>
        <dbReference type="Proteomes" id="UP000037035"/>
    </source>
</evidence>
<dbReference type="Proteomes" id="UP000037035">
    <property type="component" value="Unassembled WGS sequence"/>
</dbReference>
<comment type="caution">
    <text evidence="1">The sequence shown here is derived from an EMBL/GenBank/DDBJ whole genome shotgun (WGS) entry which is preliminary data.</text>
</comment>
<dbReference type="AlphaFoldDB" id="A0A0L6VCJ5"/>
<organism evidence="1 2">
    <name type="scientific">Puccinia sorghi</name>
    <dbReference type="NCBI Taxonomy" id="27349"/>
    <lineage>
        <taxon>Eukaryota</taxon>
        <taxon>Fungi</taxon>
        <taxon>Dikarya</taxon>
        <taxon>Basidiomycota</taxon>
        <taxon>Pucciniomycotina</taxon>
        <taxon>Pucciniomycetes</taxon>
        <taxon>Pucciniales</taxon>
        <taxon>Pucciniaceae</taxon>
        <taxon>Puccinia</taxon>
    </lineage>
</organism>
<proteinExistence type="predicted"/>
<reference evidence="1 2" key="1">
    <citation type="submission" date="2015-08" db="EMBL/GenBank/DDBJ databases">
        <title>Next Generation Sequencing and Analysis of the Genome of Puccinia sorghi L Schw, the Causal Agent of Maize Common Rust.</title>
        <authorList>
            <person name="Rochi L."/>
            <person name="Burguener G."/>
            <person name="Darino M."/>
            <person name="Turjanski A."/>
            <person name="Kreff E."/>
            <person name="Dieguez M.J."/>
            <person name="Sacco F."/>
        </authorList>
    </citation>
    <scope>NUCLEOTIDE SEQUENCE [LARGE SCALE GENOMIC DNA]</scope>
    <source>
        <strain evidence="1 2">RO10H11247</strain>
    </source>
</reference>
<name>A0A0L6VCJ5_9BASI</name>
<evidence type="ECO:0000313" key="1">
    <source>
        <dbReference type="EMBL" id="KNZ58302.1"/>
    </source>
</evidence>
<dbReference type="VEuPathDB" id="FungiDB:VP01_1957g1"/>
<keyword evidence="2" id="KW-1185">Reference proteome</keyword>